<evidence type="ECO:0000256" key="4">
    <source>
        <dbReference type="ARBA" id="ARBA00011245"/>
    </source>
</evidence>
<reference evidence="9 10" key="1">
    <citation type="submission" date="2017-01" db="EMBL/GenBank/DDBJ databases">
        <authorList>
            <person name="Varghese N."/>
            <person name="Submissions S."/>
        </authorList>
    </citation>
    <scope>NUCLEOTIDE SEQUENCE [LARGE SCALE GENOMIC DNA]</scope>
    <source>
        <strain evidence="9 10">DSM 2061</strain>
    </source>
</reference>
<evidence type="ECO:0000313" key="10">
    <source>
        <dbReference type="Proteomes" id="UP000185728"/>
    </source>
</evidence>
<organism evidence="9 10">
    <name type="scientific">Zobellia uliginosa</name>
    <dbReference type="NCBI Taxonomy" id="143224"/>
    <lineage>
        <taxon>Bacteria</taxon>
        <taxon>Pseudomonadati</taxon>
        <taxon>Bacteroidota</taxon>
        <taxon>Flavobacteriia</taxon>
        <taxon>Flavobacteriales</taxon>
        <taxon>Flavobacteriaceae</taxon>
        <taxon>Zobellia</taxon>
    </lineage>
</organism>
<dbReference type="InterPro" id="IPR015443">
    <property type="entry name" value="Aldose_1-epimerase"/>
</dbReference>
<dbReference type="EC" id="5.1.3.3" evidence="8"/>
<comment type="caution">
    <text evidence="9">The sequence shown here is derived from an EMBL/GenBank/DDBJ whole genome shotgun (WGS) entry which is preliminary data.</text>
</comment>
<keyword evidence="5" id="KW-0106">Calcium</keyword>
<comment type="catalytic activity">
    <reaction evidence="8">
        <text>alpha-D-glucose = beta-D-glucose</text>
        <dbReference type="Rhea" id="RHEA:10264"/>
        <dbReference type="ChEBI" id="CHEBI:15903"/>
        <dbReference type="ChEBI" id="CHEBI:17925"/>
        <dbReference type="EC" id="5.1.3.3"/>
    </reaction>
</comment>
<evidence type="ECO:0000256" key="2">
    <source>
        <dbReference type="ARBA" id="ARBA00005028"/>
    </source>
</evidence>
<dbReference type="Gene3D" id="2.70.98.10">
    <property type="match status" value="1"/>
</dbReference>
<comment type="pathway">
    <text evidence="2 8">Carbohydrate metabolism; hexose metabolism.</text>
</comment>
<dbReference type="InterPro" id="IPR008183">
    <property type="entry name" value="Aldose_1/G6P_1-epimerase"/>
</dbReference>
<dbReference type="PIRSF" id="PIRSF005096">
    <property type="entry name" value="GALM"/>
    <property type="match status" value="1"/>
</dbReference>
<name>A0ABY1KRK8_9FLAO</name>
<evidence type="ECO:0000256" key="6">
    <source>
        <dbReference type="ARBA" id="ARBA00023235"/>
    </source>
</evidence>
<evidence type="ECO:0000256" key="1">
    <source>
        <dbReference type="ARBA" id="ARBA00001913"/>
    </source>
</evidence>
<comment type="cofactor">
    <cofactor evidence="1">
        <name>Ca(2+)</name>
        <dbReference type="ChEBI" id="CHEBI:29108"/>
    </cofactor>
</comment>
<proteinExistence type="inferred from homology"/>
<dbReference type="PANTHER" id="PTHR10091">
    <property type="entry name" value="ALDOSE-1-EPIMERASE"/>
    <property type="match status" value="1"/>
</dbReference>
<dbReference type="InterPro" id="IPR011013">
    <property type="entry name" value="Gal_mutarotase_sf_dom"/>
</dbReference>
<dbReference type="Pfam" id="PF01263">
    <property type="entry name" value="Aldose_epim"/>
    <property type="match status" value="1"/>
</dbReference>
<evidence type="ECO:0000313" key="9">
    <source>
        <dbReference type="EMBL" id="SIS55608.1"/>
    </source>
</evidence>
<dbReference type="CDD" id="cd09019">
    <property type="entry name" value="galactose_mutarotase_like"/>
    <property type="match status" value="1"/>
</dbReference>
<gene>
    <name evidence="9" type="ORF">SAMN05421766_102713</name>
</gene>
<dbReference type="NCBIfam" id="NF008277">
    <property type="entry name" value="PRK11055.1"/>
    <property type="match status" value="1"/>
</dbReference>
<keyword evidence="7 8" id="KW-0119">Carbohydrate metabolism</keyword>
<dbReference type="RefSeq" id="WP_076454539.1">
    <property type="nucleotide sequence ID" value="NZ_FTOB01000002.1"/>
</dbReference>
<comment type="similarity">
    <text evidence="3 8">Belongs to the aldose epimerase family.</text>
</comment>
<comment type="subunit">
    <text evidence="4">Monomer.</text>
</comment>
<keyword evidence="10" id="KW-1185">Reference proteome</keyword>
<evidence type="ECO:0000256" key="5">
    <source>
        <dbReference type="ARBA" id="ARBA00022837"/>
    </source>
</evidence>
<dbReference type="InterPro" id="IPR014718">
    <property type="entry name" value="GH-type_carb-bd"/>
</dbReference>
<sequence>MKSLKLLFACALTGAISMSCNQMKKEKMTESVSKTPKAKFEKNINAQDFITTIEGDSVGFYVLTNVNGMEATFTNYGLRLVSLYVPDKNGEFADVVLGFDNLADYRAKKNFYGAVIGRYGNRIAKGKFTLDGKTYDLAINNNENHLHGGLLGFESVVWKVDEQSDNAISFTRTSPDMEEGYPGNLEVKVSYLLTDDNALEISYEAKTDKPTYVNLTNHSFFNLKGEGEGTVNDHVVMLNADKFTPVDNGLIPTGELEDVAGTPFDFKVPKAIGRDIETDFEQLKLGNGYDHNFVLNETPKNAEGLTFAARVVEPNSGRTLEVYTDEPGVQFYGGNFLDGTDIGKSGKAYVRRGSFCLETQHFPNSPNQPGFPSTRLEPGETYTSHCTYKFGVVEN</sequence>
<dbReference type="EMBL" id="FTOB01000002">
    <property type="protein sequence ID" value="SIS55608.1"/>
    <property type="molecule type" value="Genomic_DNA"/>
</dbReference>
<keyword evidence="6 8" id="KW-0413">Isomerase</keyword>
<dbReference type="SUPFAM" id="SSF74650">
    <property type="entry name" value="Galactose mutarotase-like"/>
    <property type="match status" value="1"/>
</dbReference>
<dbReference type="PANTHER" id="PTHR10091:SF0">
    <property type="entry name" value="GALACTOSE MUTAROTASE"/>
    <property type="match status" value="1"/>
</dbReference>
<dbReference type="Proteomes" id="UP000185728">
    <property type="component" value="Unassembled WGS sequence"/>
</dbReference>
<evidence type="ECO:0000256" key="3">
    <source>
        <dbReference type="ARBA" id="ARBA00006206"/>
    </source>
</evidence>
<dbReference type="PROSITE" id="PS51257">
    <property type="entry name" value="PROKAR_LIPOPROTEIN"/>
    <property type="match status" value="1"/>
</dbReference>
<dbReference type="InterPro" id="IPR047215">
    <property type="entry name" value="Galactose_mutarotase-like"/>
</dbReference>
<protein>
    <recommendedName>
        <fullName evidence="8">Aldose 1-epimerase</fullName>
        <ecNumber evidence="8">5.1.3.3</ecNumber>
    </recommendedName>
</protein>
<evidence type="ECO:0000256" key="7">
    <source>
        <dbReference type="ARBA" id="ARBA00023277"/>
    </source>
</evidence>
<accession>A0ABY1KRK8</accession>
<evidence type="ECO:0000256" key="8">
    <source>
        <dbReference type="PIRNR" id="PIRNR005096"/>
    </source>
</evidence>